<dbReference type="EMBL" id="CTEN01000003">
    <property type="protein sequence ID" value="CQR25131.1"/>
    <property type="molecule type" value="Genomic_DNA"/>
</dbReference>
<reference evidence="3" key="1">
    <citation type="submission" date="2015-03" db="EMBL/GenBank/DDBJ databases">
        <authorList>
            <person name="Urmite Genomes"/>
        </authorList>
    </citation>
    <scope>NUCLEOTIDE SEQUENCE [LARGE SCALE GENOMIC DNA]</scope>
    <source>
        <strain evidence="3">FF10</strain>
    </source>
</reference>
<accession>A0A0E4CSZ7</accession>
<keyword evidence="1" id="KW-0472">Membrane</keyword>
<protein>
    <submittedName>
        <fullName evidence="2">Uncharacterized protein</fullName>
    </submittedName>
</protein>
<dbReference type="OrthoDB" id="2228548at2"/>
<organism evidence="2 3">
    <name type="scientific">Streptococcus varani</name>
    <dbReference type="NCBI Taxonomy" id="1608583"/>
    <lineage>
        <taxon>Bacteria</taxon>
        <taxon>Bacillati</taxon>
        <taxon>Bacillota</taxon>
        <taxon>Bacilli</taxon>
        <taxon>Lactobacillales</taxon>
        <taxon>Streptococcaceae</taxon>
        <taxon>Streptococcus</taxon>
    </lineage>
</organism>
<dbReference type="Proteomes" id="UP000198604">
    <property type="component" value="Unassembled WGS sequence"/>
</dbReference>
<evidence type="ECO:0000313" key="3">
    <source>
        <dbReference type="Proteomes" id="UP000198604"/>
    </source>
</evidence>
<dbReference type="RefSeq" id="WP_093650712.1">
    <property type="nucleotide sequence ID" value="NZ_CTEN01000003.1"/>
</dbReference>
<evidence type="ECO:0000313" key="2">
    <source>
        <dbReference type="EMBL" id="CQR25131.1"/>
    </source>
</evidence>
<name>A0A0E4CSZ7_9STRE</name>
<sequence>MSEKYGVPRDIYAKVKIIGLVMADIVFVGGSAVAAVSVGTRIFPTSQWAQLLAFVILTPLMCLYLVLPTNGGKKNWHSIFLFFRRRRKRYVSLNYQRGERR</sequence>
<feature type="transmembrane region" description="Helical" evidence="1">
    <location>
        <begin position="21"/>
        <end position="42"/>
    </location>
</feature>
<feature type="transmembrane region" description="Helical" evidence="1">
    <location>
        <begin position="48"/>
        <end position="67"/>
    </location>
</feature>
<gene>
    <name evidence="2" type="ORF">BN1356_01473</name>
</gene>
<proteinExistence type="predicted"/>
<keyword evidence="1" id="KW-0812">Transmembrane</keyword>
<dbReference type="STRING" id="1608583.BN1356_01473"/>
<keyword evidence="3" id="KW-1185">Reference proteome</keyword>
<keyword evidence="1" id="KW-1133">Transmembrane helix</keyword>
<evidence type="ECO:0000256" key="1">
    <source>
        <dbReference type="SAM" id="Phobius"/>
    </source>
</evidence>
<dbReference type="AlphaFoldDB" id="A0A0E4CSZ7"/>